<dbReference type="FunFam" id="3.40.50.1000:FF:000333">
    <property type="entry name" value="Copper-transporting ATPase 2"/>
    <property type="match status" value="1"/>
</dbReference>
<dbReference type="InterPro" id="IPR018303">
    <property type="entry name" value="ATPase_P-typ_P_site"/>
</dbReference>
<dbReference type="GO" id="GO:0043682">
    <property type="term" value="F:P-type divalent copper transporter activity"/>
    <property type="evidence" value="ECO:0007669"/>
    <property type="project" value="TreeGrafter"/>
</dbReference>
<gene>
    <name evidence="10" type="ORF">DEP93_00360</name>
</gene>
<dbReference type="NCBIfam" id="TIGR01494">
    <property type="entry name" value="ATPase_P-type"/>
    <property type="match status" value="1"/>
</dbReference>
<keyword evidence="9" id="KW-1003">Cell membrane</keyword>
<dbReference type="PRINTS" id="PR00119">
    <property type="entry name" value="CATATPASE"/>
</dbReference>
<keyword evidence="8 9" id="KW-0472">Membrane</keyword>
<dbReference type="GO" id="GO:0005886">
    <property type="term" value="C:plasma membrane"/>
    <property type="evidence" value="ECO:0007669"/>
    <property type="project" value="UniProtKB-SubCell"/>
</dbReference>
<organism evidence="10 11">
    <name type="scientific">candidate division WWE3 bacterium</name>
    <dbReference type="NCBI Taxonomy" id="2053526"/>
    <lineage>
        <taxon>Bacteria</taxon>
        <taxon>Katanobacteria</taxon>
    </lineage>
</organism>
<evidence type="ECO:0000256" key="1">
    <source>
        <dbReference type="ARBA" id="ARBA00004141"/>
    </source>
</evidence>
<keyword evidence="4 9" id="KW-0547">Nucleotide-binding</keyword>
<dbReference type="SUPFAM" id="SSF56784">
    <property type="entry name" value="HAD-like"/>
    <property type="match status" value="1"/>
</dbReference>
<dbReference type="GO" id="GO:0005507">
    <property type="term" value="F:copper ion binding"/>
    <property type="evidence" value="ECO:0007669"/>
    <property type="project" value="TreeGrafter"/>
</dbReference>
<evidence type="ECO:0000313" key="10">
    <source>
        <dbReference type="EMBL" id="HCC41912.1"/>
    </source>
</evidence>
<dbReference type="SFLD" id="SFLDG00002">
    <property type="entry name" value="C1.7:_P-type_atpase_like"/>
    <property type="match status" value="1"/>
</dbReference>
<evidence type="ECO:0000256" key="8">
    <source>
        <dbReference type="ARBA" id="ARBA00023136"/>
    </source>
</evidence>
<dbReference type="Proteomes" id="UP000263336">
    <property type="component" value="Unassembled WGS sequence"/>
</dbReference>
<protein>
    <submittedName>
        <fullName evidence="10">ATPase P</fullName>
    </submittedName>
</protein>
<accession>A0A3D0ZPE4</accession>
<dbReference type="InterPro" id="IPR027256">
    <property type="entry name" value="P-typ_ATPase_IB"/>
</dbReference>
<dbReference type="InterPro" id="IPR023299">
    <property type="entry name" value="ATPase_P-typ_cyto_dom_N"/>
</dbReference>
<dbReference type="GO" id="GO:0005524">
    <property type="term" value="F:ATP binding"/>
    <property type="evidence" value="ECO:0007669"/>
    <property type="project" value="UniProtKB-UniRule"/>
</dbReference>
<dbReference type="PANTHER" id="PTHR43520:SF8">
    <property type="entry name" value="P-TYPE CU(+) TRANSPORTER"/>
    <property type="match status" value="1"/>
</dbReference>
<feature type="transmembrane region" description="Helical" evidence="9">
    <location>
        <begin position="307"/>
        <end position="331"/>
    </location>
</feature>
<evidence type="ECO:0000256" key="4">
    <source>
        <dbReference type="ARBA" id="ARBA00022741"/>
    </source>
</evidence>
<name>A0A3D0ZPE4_UNCKA</name>
<dbReference type="InterPro" id="IPR001757">
    <property type="entry name" value="P_typ_ATPase"/>
</dbReference>
<dbReference type="GO" id="GO:0016887">
    <property type="term" value="F:ATP hydrolysis activity"/>
    <property type="evidence" value="ECO:0007669"/>
    <property type="project" value="InterPro"/>
</dbReference>
<dbReference type="PROSITE" id="PS00154">
    <property type="entry name" value="ATPASE_E1_E2"/>
    <property type="match status" value="1"/>
</dbReference>
<evidence type="ECO:0000256" key="6">
    <source>
        <dbReference type="ARBA" id="ARBA00022967"/>
    </source>
</evidence>
<dbReference type="Pfam" id="PF00702">
    <property type="entry name" value="Hydrolase"/>
    <property type="match status" value="1"/>
</dbReference>
<evidence type="ECO:0000313" key="11">
    <source>
        <dbReference type="Proteomes" id="UP000263336"/>
    </source>
</evidence>
<proteinExistence type="inferred from homology"/>
<evidence type="ECO:0000256" key="5">
    <source>
        <dbReference type="ARBA" id="ARBA00022840"/>
    </source>
</evidence>
<dbReference type="GO" id="GO:0055070">
    <property type="term" value="P:copper ion homeostasis"/>
    <property type="evidence" value="ECO:0007669"/>
    <property type="project" value="TreeGrafter"/>
</dbReference>
<feature type="non-terminal residue" evidence="10">
    <location>
        <position position="1"/>
    </location>
</feature>
<dbReference type="InterPro" id="IPR044492">
    <property type="entry name" value="P_typ_ATPase_HD_dom"/>
</dbReference>
<sequence>VVIACPDALGLATPTAVAVGTGIGAKHNILIKNATTLEQTSKIQVVVLDKTGTLTEGKPVITDVVANKSHDENEVLRLTSAAEAKSGHPLSLAVLEEVKKRNISIPEDIRSFNNISGHGVEAVVEGKSILVGTIKLMRDRNVDISPLQSDIDRLLNEGKTLMILAIDGSVAGIAAAADTVKPTAARAIKSMKELGLEVAMITGDNKKTAETIGKNLGIDRVFSEVLPEDKAKYVKQLQGEGKFVAMVGDGVNDAPALAQADIGIAIGAGTDVAIETADVVLMRSDPADILNAIRLSKATVRKMKQNLVWASVYNVLAIPIAAGVLYTSYGITLRPEFSALLMSASSIIVATNAVLLKRSEKELLSV</sequence>
<keyword evidence="6" id="KW-1278">Translocase</keyword>
<dbReference type="NCBIfam" id="TIGR01525">
    <property type="entry name" value="ATPase-IB_hvy"/>
    <property type="match status" value="1"/>
</dbReference>
<dbReference type="SFLD" id="SFLDS00003">
    <property type="entry name" value="Haloacid_Dehalogenase"/>
    <property type="match status" value="1"/>
</dbReference>
<dbReference type="PANTHER" id="PTHR43520">
    <property type="entry name" value="ATP7, ISOFORM B"/>
    <property type="match status" value="1"/>
</dbReference>
<comment type="caution">
    <text evidence="10">The sequence shown here is derived from an EMBL/GenBank/DDBJ whole genome shotgun (WGS) entry which is preliminary data.</text>
</comment>
<reference evidence="10 11" key="1">
    <citation type="journal article" date="2018" name="Nat. Biotechnol.">
        <title>A standardized bacterial taxonomy based on genome phylogeny substantially revises the tree of life.</title>
        <authorList>
            <person name="Parks D.H."/>
            <person name="Chuvochina M."/>
            <person name="Waite D.W."/>
            <person name="Rinke C."/>
            <person name="Skarshewski A."/>
            <person name="Chaumeil P.A."/>
            <person name="Hugenholtz P."/>
        </authorList>
    </citation>
    <scope>NUCLEOTIDE SEQUENCE [LARGE SCALE GENOMIC DNA]</scope>
    <source>
        <strain evidence="10">UBA11701</strain>
    </source>
</reference>
<evidence type="ECO:0000256" key="2">
    <source>
        <dbReference type="ARBA" id="ARBA00006024"/>
    </source>
</evidence>
<keyword evidence="5 9" id="KW-0067">ATP-binding</keyword>
<comment type="similarity">
    <text evidence="2 9">Belongs to the cation transport ATPase (P-type) (TC 3.A.3) family. Type IB subfamily.</text>
</comment>
<dbReference type="InterPro" id="IPR023214">
    <property type="entry name" value="HAD_sf"/>
</dbReference>
<keyword evidence="9" id="KW-0479">Metal-binding</keyword>
<keyword evidence="7 9" id="KW-1133">Transmembrane helix</keyword>
<evidence type="ECO:0000256" key="9">
    <source>
        <dbReference type="RuleBase" id="RU362081"/>
    </source>
</evidence>
<keyword evidence="3 9" id="KW-0812">Transmembrane</keyword>
<comment type="caution">
    <text evidence="9">Lacks conserved residue(s) required for the propagation of feature annotation.</text>
</comment>
<evidence type="ECO:0000256" key="7">
    <source>
        <dbReference type="ARBA" id="ARBA00022989"/>
    </source>
</evidence>
<dbReference type="Gene3D" id="3.40.1110.10">
    <property type="entry name" value="Calcium-transporting ATPase, cytoplasmic domain N"/>
    <property type="match status" value="1"/>
</dbReference>
<evidence type="ECO:0000256" key="3">
    <source>
        <dbReference type="ARBA" id="ARBA00022692"/>
    </source>
</evidence>
<dbReference type="EMBL" id="DOZN01000004">
    <property type="protein sequence ID" value="HCC41912.1"/>
    <property type="molecule type" value="Genomic_DNA"/>
</dbReference>
<dbReference type="SFLD" id="SFLDF00027">
    <property type="entry name" value="p-type_atpase"/>
    <property type="match status" value="1"/>
</dbReference>
<dbReference type="Gene3D" id="3.40.50.1000">
    <property type="entry name" value="HAD superfamily/HAD-like"/>
    <property type="match status" value="1"/>
</dbReference>
<feature type="transmembrane region" description="Helical" evidence="9">
    <location>
        <begin position="337"/>
        <end position="356"/>
    </location>
</feature>
<comment type="subcellular location">
    <subcellularLocation>
        <location evidence="9">Cell membrane</location>
    </subcellularLocation>
    <subcellularLocation>
        <location evidence="1">Membrane</location>
        <topology evidence="1">Multi-pass membrane protein</topology>
    </subcellularLocation>
</comment>
<dbReference type="InterPro" id="IPR036412">
    <property type="entry name" value="HAD-like_sf"/>
</dbReference>
<dbReference type="AlphaFoldDB" id="A0A3D0ZPE4"/>